<protein>
    <recommendedName>
        <fullName evidence="4">S-adenosylmethionine-dependent methyltransferase domain-containing protein</fullName>
    </recommendedName>
</protein>
<keyword evidence="3" id="KW-0949">S-adenosyl-L-methionine</keyword>
<dbReference type="InterPro" id="IPR029063">
    <property type="entry name" value="SAM-dependent_MTases_sf"/>
</dbReference>
<dbReference type="Gene3D" id="3.40.50.150">
    <property type="entry name" value="Vaccinia Virus protein VP39"/>
    <property type="match status" value="1"/>
</dbReference>
<dbReference type="PANTHER" id="PTHR43042">
    <property type="entry name" value="SAM-DEPENDENT METHYLTRANSFERASE"/>
    <property type="match status" value="1"/>
</dbReference>
<dbReference type="CDD" id="cd02440">
    <property type="entry name" value="AdoMet_MTases"/>
    <property type="match status" value="1"/>
</dbReference>
<evidence type="ECO:0000259" key="4">
    <source>
        <dbReference type="Pfam" id="PF10672"/>
    </source>
</evidence>
<evidence type="ECO:0000256" key="1">
    <source>
        <dbReference type="ARBA" id="ARBA00022603"/>
    </source>
</evidence>
<keyword evidence="1" id="KW-0489">Methyltransferase</keyword>
<organism evidence="5 6">
    <name type="scientific">Candidatus Daviesbacteria bacterium RIFCSPHIGHO2_02_FULL_43_12</name>
    <dbReference type="NCBI Taxonomy" id="1797776"/>
    <lineage>
        <taxon>Bacteria</taxon>
        <taxon>Candidatus Daviesiibacteriota</taxon>
    </lineage>
</organism>
<dbReference type="PANTHER" id="PTHR43042:SF2">
    <property type="entry name" value="SAM-DEPENDENT METHYLTRANSFERASE"/>
    <property type="match status" value="1"/>
</dbReference>
<dbReference type="Proteomes" id="UP000177328">
    <property type="component" value="Unassembled WGS sequence"/>
</dbReference>
<dbReference type="Gene3D" id="2.60.40.1180">
    <property type="entry name" value="Golgi alpha-mannosidase II"/>
    <property type="match status" value="1"/>
</dbReference>
<evidence type="ECO:0000313" key="6">
    <source>
        <dbReference type="Proteomes" id="UP000177328"/>
    </source>
</evidence>
<proteinExistence type="predicted"/>
<dbReference type="EMBL" id="MFDD01000011">
    <property type="protein sequence ID" value="OGE40398.1"/>
    <property type="molecule type" value="Genomic_DNA"/>
</dbReference>
<dbReference type="SUPFAM" id="SSF53335">
    <property type="entry name" value="S-adenosyl-L-methionine-dependent methyltransferases"/>
    <property type="match status" value="1"/>
</dbReference>
<dbReference type="GO" id="GO:0008168">
    <property type="term" value="F:methyltransferase activity"/>
    <property type="evidence" value="ECO:0007669"/>
    <property type="project" value="UniProtKB-KW"/>
</dbReference>
<dbReference type="GO" id="GO:0032259">
    <property type="term" value="P:methylation"/>
    <property type="evidence" value="ECO:0007669"/>
    <property type="project" value="UniProtKB-KW"/>
</dbReference>
<sequence length="310" mass="34849">MIIVTPSDFPDYELLDSGNGYRLERYGIYIISRPDPDVIWSPSLPESEWLKAQATFKKVGTGGKWVIQGKLPEKWLLKWKNLSFWIKLSPFKHTGVFPEQAVQWEWMTQKIHDSRNMIQDHESKIMNPESAAKVLNLFGYTGAATLACAAAGAEVTHVDASYPAIGWARENQRASGLETTSIRWIQDDCLKFVEREIRRGVKYDGIIMDPPSFGHGPDGQVWKFNENFPELLRACRQLLTEKPLFVVVNAYAISSSSLMLENIFKEVFADLGGSPRFAGEAGVIESGELALEEKSSGKLLSTGIFARWSK</sequence>
<dbReference type="Pfam" id="PF10672">
    <property type="entry name" value="Methyltrans_SAM"/>
    <property type="match status" value="1"/>
</dbReference>
<evidence type="ECO:0000256" key="2">
    <source>
        <dbReference type="ARBA" id="ARBA00022679"/>
    </source>
</evidence>
<evidence type="ECO:0000256" key="3">
    <source>
        <dbReference type="ARBA" id="ARBA00022691"/>
    </source>
</evidence>
<reference evidence="5 6" key="1">
    <citation type="journal article" date="2016" name="Nat. Commun.">
        <title>Thousands of microbial genomes shed light on interconnected biogeochemical processes in an aquifer system.</title>
        <authorList>
            <person name="Anantharaman K."/>
            <person name="Brown C.T."/>
            <person name="Hug L.A."/>
            <person name="Sharon I."/>
            <person name="Castelle C.J."/>
            <person name="Probst A.J."/>
            <person name="Thomas B.C."/>
            <person name="Singh A."/>
            <person name="Wilkins M.J."/>
            <person name="Karaoz U."/>
            <person name="Brodie E.L."/>
            <person name="Williams K.H."/>
            <person name="Hubbard S.S."/>
            <person name="Banfield J.F."/>
        </authorList>
    </citation>
    <scope>NUCLEOTIDE SEQUENCE [LARGE SCALE GENOMIC DNA]</scope>
</reference>
<evidence type="ECO:0000313" key="5">
    <source>
        <dbReference type="EMBL" id="OGE40398.1"/>
    </source>
</evidence>
<feature type="domain" description="S-adenosylmethionine-dependent methyltransferase" evidence="4">
    <location>
        <begin position="130"/>
        <end position="264"/>
    </location>
</feature>
<name>A0A1F5KHN3_9BACT</name>
<keyword evidence="2" id="KW-0808">Transferase</keyword>
<dbReference type="AlphaFoldDB" id="A0A1F5KHN3"/>
<dbReference type="InterPro" id="IPR019614">
    <property type="entry name" value="SAM-dep_methyl-trfase"/>
</dbReference>
<accession>A0A1F5KHN3</accession>
<comment type="caution">
    <text evidence="5">The sequence shown here is derived from an EMBL/GenBank/DDBJ whole genome shotgun (WGS) entry which is preliminary data.</text>
</comment>
<dbReference type="InterPro" id="IPR013780">
    <property type="entry name" value="Glyco_hydro_b"/>
</dbReference>
<gene>
    <name evidence="5" type="ORF">A3D25_00030</name>
</gene>